<organism evidence="4 5">
    <name type="scientific">Pelosinus fermentans JBW45</name>
    <dbReference type="NCBI Taxonomy" id="1192197"/>
    <lineage>
        <taxon>Bacteria</taxon>
        <taxon>Bacillati</taxon>
        <taxon>Bacillota</taxon>
        <taxon>Negativicutes</taxon>
        <taxon>Selenomonadales</taxon>
        <taxon>Sporomusaceae</taxon>
        <taxon>Pelosinus</taxon>
    </lineage>
</organism>
<dbReference type="HOGENOM" id="CLU_084705_1_0_9"/>
<feature type="transmembrane region" description="Helical" evidence="3">
    <location>
        <begin position="44"/>
        <end position="68"/>
    </location>
</feature>
<proteinExistence type="predicted"/>
<keyword evidence="3" id="KW-0472">Membrane</keyword>
<dbReference type="PANTHER" id="PTHR37815">
    <property type="entry name" value="UPF0397 PROTEIN BC_2624-RELATED"/>
    <property type="match status" value="1"/>
</dbReference>
<dbReference type="AlphaFoldDB" id="I8TWZ9"/>
<feature type="transmembrane region" description="Helical" evidence="3">
    <location>
        <begin position="74"/>
        <end position="94"/>
    </location>
</feature>
<dbReference type="Gene3D" id="1.10.1760.20">
    <property type="match status" value="1"/>
</dbReference>
<evidence type="ECO:0000256" key="1">
    <source>
        <dbReference type="ARBA" id="ARBA00022692"/>
    </source>
</evidence>
<protein>
    <recommendedName>
        <fullName evidence="6">ECF transporter S component</fullName>
    </recommendedName>
</protein>
<dbReference type="OrthoDB" id="411368at2"/>
<gene>
    <name evidence="4" type="ORF">JBW_01101</name>
</gene>
<dbReference type="STRING" id="1192197.JBW_01101"/>
<name>I8TWZ9_9FIRM</name>
<evidence type="ECO:0008006" key="6">
    <source>
        <dbReference type="Google" id="ProtNLM"/>
    </source>
</evidence>
<dbReference type="GO" id="GO:0016020">
    <property type="term" value="C:membrane"/>
    <property type="evidence" value="ECO:0007669"/>
    <property type="project" value="InterPro"/>
</dbReference>
<dbReference type="PANTHER" id="PTHR37815:SF3">
    <property type="entry name" value="UPF0397 PROTEIN SPR0429"/>
    <property type="match status" value="1"/>
</dbReference>
<evidence type="ECO:0000313" key="4">
    <source>
        <dbReference type="EMBL" id="AJQ26453.1"/>
    </source>
</evidence>
<evidence type="ECO:0000256" key="3">
    <source>
        <dbReference type="SAM" id="Phobius"/>
    </source>
</evidence>
<dbReference type="InterPro" id="IPR009825">
    <property type="entry name" value="ECF_substrate-spec-like"/>
</dbReference>
<reference evidence="4 5" key="1">
    <citation type="journal article" date="2015" name="Genome Announc.">
        <title>Complete Genome Sequence of Pelosinus fermentans JBW45, a Member of a Remarkably Competitive Group of Negativicutes in the Firmicutes Phylum.</title>
        <authorList>
            <person name="De Leon K.B."/>
            <person name="Utturkar S.M."/>
            <person name="Camilleri L.B."/>
            <person name="Elias D.A."/>
            <person name="Arkin A.P."/>
            <person name="Fields M.W."/>
            <person name="Brown S.D."/>
            <person name="Wall J.D."/>
        </authorList>
    </citation>
    <scope>NUCLEOTIDE SEQUENCE [LARGE SCALE GENOMIC DNA]</scope>
    <source>
        <strain evidence="4 5">JBW45</strain>
    </source>
</reference>
<keyword evidence="2 3" id="KW-1133">Transmembrane helix</keyword>
<dbReference type="Proteomes" id="UP000005361">
    <property type="component" value="Chromosome"/>
</dbReference>
<evidence type="ECO:0000313" key="5">
    <source>
        <dbReference type="Proteomes" id="UP000005361"/>
    </source>
</evidence>
<sequence length="178" mass="18831">MNRKRKLDVRDIVFVGVLSSMCTIATTIKIPFGVGAMVHLGSAFLYTMGIVFGGVYAGLAGAIGSGFYDLLMGFSPYTLWSFVIKGIAGLIVGVAAKGLWPEATASSYGAGSKLFVRAFFACILAALWTLCGYILAWWYVTGSFATALGNIPSSLMTSGAGLIVALILGPKLRKLLRR</sequence>
<feature type="transmembrane region" description="Helical" evidence="3">
    <location>
        <begin position="114"/>
        <end position="139"/>
    </location>
</feature>
<feature type="transmembrane region" description="Helical" evidence="3">
    <location>
        <begin position="151"/>
        <end position="169"/>
    </location>
</feature>
<dbReference type="RefSeq" id="WP_007955876.1">
    <property type="nucleotide sequence ID" value="NZ_CP010978.1"/>
</dbReference>
<feature type="transmembrane region" description="Helical" evidence="3">
    <location>
        <begin position="12"/>
        <end position="32"/>
    </location>
</feature>
<reference evidence="5" key="2">
    <citation type="submission" date="2015-02" db="EMBL/GenBank/DDBJ databases">
        <title>Complete Genome Sequence of Pelosinus fermentans JBW45.</title>
        <authorList>
            <person name="De Leon K.B."/>
            <person name="Utturkar S.M."/>
            <person name="Camilleri L.B."/>
            <person name="Arkin A.P."/>
            <person name="Fields M.W."/>
            <person name="Brown S.D."/>
            <person name="Wall J.D."/>
        </authorList>
    </citation>
    <scope>NUCLEOTIDE SEQUENCE [LARGE SCALE GENOMIC DNA]</scope>
    <source>
        <strain evidence="5">JBW45</strain>
    </source>
</reference>
<dbReference type="EMBL" id="CP010978">
    <property type="protein sequence ID" value="AJQ26453.1"/>
    <property type="molecule type" value="Genomic_DNA"/>
</dbReference>
<keyword evidence="1 3" id="KW-0812">Transmembrane</keyword>
<dbReference type="KEGG" id="pft:JBW_01101"/>
<accession>I8TWZ9</accession>
<evidence type="ECO:0000256" key="2">
    <source>
        <dbReference type="ARBA" id="ARBA00022989"/>
    </source>
</evidence>
<dbReference type="Pfam" id="PF07155">
    <property type="entry name" value="ECF-ribofla_trS"/>
    <property type="match status" value="1"/>
</dbReference>